<dbReference type="OrthoDB" id="1699353at2759"/>
<accession>A0A9Q0KEZ5</accession>
<organism evidence="1 2">
    <name type="scientific">Protea cynaroides</name>
    <dbReference type="NCBI Taxonomy" id="273540"/>
    <lineage>
        <taxon>Eukaryota</taxon>
        <taxon>Viridiplantae</taxon>
        <taxon>Streptophyta</taxon>
        <taxon>Embryophyta</taxon>
        <taxon>Tracheophyta</taxon>
        <taxon>Spermatophyta</taxon>
        <taxon>Magnoliopsida</taxon>
        <taxon>Proteales</taxon>
        <taxon>Proteaceae</taxon>
        <taxon>Protea</taxon>
    </lineage>
</organism>
<keyword evidence="2" id="KW-1185">Reference proteome</keyword>
<dbReference type="Pfam" id="PF00368">
    <property type="entry name" value="HMG-CoA_red"/>
    <property type="match status" value="1"/>
</dbReference>
<dbReference type="AlphaFoldDB" id="A0A9Q0KEZ5"/>
<dbReference type="GO" id="GO:0008299">
    <property type="term" value="P:isoprenoid biosynthetic process"/>
    <property type="evidence" value="ECO:0007669"/>
    <property type="project" value="TreeGrafter"/>
</dbReference>
<evidence type="ECO:0000313" key="1">
    <source>
        <dbReference type="EMBL" id="KAJ4969247.1"/>
    </source>
</evidence>
<dbReference type="GO" id="GO:0004420">
    <property type="term" value="F:hydroxymethylglutaryl-CoA reductase (NADPH) activity"/>
    <property type="evidence" value="ECO:0007669"/>
    <property type="project" value="InterPro"/>
</dbReference>
<sequence length="157" mass="17114">MTVGMSMMTMSSSSSKKIPAVAVALDFPLCPPTKVVKPHPLSHRCWKKTRSNHELHGVLPSVGFVQIPMGVAGPLLLDGREYTVPMVITEGCLVASTNRGCKAIYALGGATRVLLRDGMTRALILRFGSAKRATELKFNLENLVNFKKLAVIFNKYV</sequence>
<dbReference type="GO" id="GO:0015936">
    <property type="term" value="P:coenzyme A metabolic process"/>
    <property type="evidence" value="ECO:0007669"/>
    <property type="project" value="InterPro"/>
</dbReference>
<comment type="caution">
    <text evidence="1">The sequence shown here is derived from an EMBL/GenBank/DDBJ whole genome shotgun (WGS) entry which is preliminary data.</text>
</comment>
<dbReference type="GO" id="GO:0005778">
    <property type="term" value="C:peroxisomal membrane"/>
    <property type="evidence" value="ECO:0007669"/>
    <property type="project" value="TreeGrafter"/>
</dbReference>
<proteinExistence type="predicted"/>
<dbReference type="GO" id="GO:0016126">
    <property type="term" value="P:sterol biosynthetic process"/>
    <property type="evidence" value="ECO:0007669"/>
    <property type="project" value="TreeGrafter"/>
</dbReference>
<name>A0A9Q0KEZ5_9MAGN</name>
<dbReference type="Gene3D" id="3.90.770.10">
    <property type="entry name" value="3-hydroxy-3-methylglutaryl-coenzyme A Reductase, Chain A, domain 2"/>
    <property type="match status" value="1"/>
</dbReference>
<protein>
    <recommendedName>
        <fullName evidence="3">Hydroxymethylglutaryl-CoA reductase (NADPH)</fullName>
    </recommendedName>
</protein>
<dbReference type="GO" id="GO:0005789">
    <property type="term" value="C:endoplasmic reticulum membrane"/>
    <property type="evidence" value="ECO:0007669"/>
    <property type="project" value="TreeGrafter"/>
</dbReference>
<evidence type="ECO:0000313" key="2">
    <source>
        <dbReference type="Proteomes" id="UP001141806"/>
    </source>
</evidence>
<dbReference type="InterPro" id="IPR023074">
    <property type="entry name" value="HMG_CoA_Rdtase_cat_sf"/>
</dbReference>
<dbReference type="SUPFAM" id="SSF56542">
    <property type="entry name" value="Substrate-binding domain of HMG-CoA reductase"/>
    <property type="match status" value="1"/>
</dbReference>
<dbReference type="InterPro" id="IPR009029">
    <property type="entry name" value="HMG_CoA_Rdtase_sub-bd_dom_sf"/>
</dbReference>
<dbReference type="PROSITE" id="PS50065">
    <property type="entry name" value="HMG_COA_REDUCTASE_4"/>
    <property type="match status" value="1"/>
</dbReference>
<evidence type="ECO:0008006" key="3">
    <source>
        <dbReference type="Google" id="ProtNLM"/>
    </source>
</evidence>
<dbReference type="Proteomes" id="UP001141806">
    <property type="component" value="Unassembled WGS sequence"/>
</dbReference>
<dbReference type="PANTHER" id="PTHR10572">
    <property type="entry name" value="3-HYDROXY-3-METHYLGLUTARYL-COENZYME A REDUCTASE"/>
    <property type="match status" value="1"/>
</dbReference>
<dbReference type="InterPro" id="IPR002202">
    <property type="entry name" value="HMG_CoA_Rdtase"/>
</dbReference>
<gene>
    <name evidence="1" type="ORF">NE237_015948</name>
</gene>
<dbReference type="PANTHER" id="PTHR10572:SF24">
    <property type="entry name" value="3-HYDROXY-3-METHYLGLUTARYL-COENZYME A REDUCTASE"/>
    <property type="match status" value="1"/>
</dbReference>
<reference evidence="1" key="1">
    <citation type="journal article" date="2023" name="Plant J.">
        <title>The genome of the king protea, Protea cynaroides.</title>
        <authorList>
            <person name="Chang J."/>
            <person name="Duong T.A."/>
            <person name="Schoeman C."/>
            <person name="Ma X."/>
            <person name="Roodt D."/>
            <person name="Barker N."/>
            <person name="Li Z."/>
            <person name="Van de Peer Y."/>
            <person name="Mizrachi E."/>
        </authorList>
    </citation>
    <scope>NUCLEOTIDE SEQUENCE</scope>
    <source>
        <tissue evidence="1">Young leaves</tissue>
    </source>
</reference>
<dbReference type="PRINTS" id="PR00071">
    <property type="entry name" value="HMGCOARDTASE"/>
</dbReference>
<dbReference type="EMBL" id="JAMYWD010000006">
    <property type="protein sequence ID" value="KAJ4969247.1"/>
    <property type="molecule type" value="Genomic_DNA"/>
</dbReference>